<comment type="caution">
    <text evidence="2">The sequence shown here is derived from an EMBL/GenBank/DDBJ whole genome shotgun (WGS) entry which is preliminary data.</text>
</comment>
<name>A0A9W8U9I7_9HYPO</name>
<dbReference type="AlphaFoldDB" id="A0A9W8U9I7"/>
<reference evidence="2" key="1">
    <citation type="submission" date="2022-10" db="EMBL/GenBank/DDBJ databases">
        <title>Fusarium specimens isolated from Avocado Roots.</title>
        <authorList>
            <person name="Stajich J."/>
            <person name="Roper C."/>
            <person name="Heimlech-Rivalta G."/>
        </authorList>
    </citation>
    <scope>NUCLEOTIDE SEQUENCE</scope>
    <source>
        <strain evidence="2">CF00143</strain>
    </source>
</reference>
<evidence type="ECO:0000313" key="2">
    <source>
        <dbReference type="EMBL" id="KAJ4012174.1"/>
    </source>
</evidence>
<keyword evidence="3" id="KW-1185">Reference proteome</keyword>
<proteinExistence type="predicted"/>
<dbReference type="OrthoDB" id="5371646at2759"/>
<dbReference type="Proteomes" id="UP001152130">
    <property type="component" value="Unassembled WGS sequence"/>
</dbReference>
<sequence>MEPFSEYEKRQLLIELIKQTPIDNYTLYKVVGLSNISPNWFHVAPPNGRTVAQCQAALMHIRSEMSESGLKRKAPGEEPSSERSNSVQSSGSQGPHAQPQTTAEPSAHMNNQRTPNMPPRPQQHQYQPGPPPKKKGRPPYANRNADQRPFNPRLLAPMPPQQVFQNAQVSFRPIAPAPQLQPGTIPTVALAAVRIPNMERQGGMGIPTPQTSMTMQEQARHVVKQQRLPASSEPPEQDPSCPGSNNEAFPTSLKQEPTEQDRPRSVELPETKDQTDASEKESSDQEGREGNGITNGSKKVRRSRRKT</sequence>
<feature type="compositionally biased region" description="Polar residues" evidence="1">
    <location>
        <begin position="242"/>
        <end position="255"/>
    </location>
</feature>
<organism evidence="2 3">
    <name type="scientific">Fusarium irregulare</name>
    <dbReference type="NCBI Taxonomy" id="2494466"/>
    <lineage>
        <taxon>Eukaryota</taxon>
        <taxon>Fungi</taxon>
        <taxon>Dikarya</taxon>
        <taxon>Ascomycota</taxon>
        <taxon>Pezizomycotina</taxon>
        <taxon>Sordariomycetes</taxon>
        <taxon>Hypocreomycetidae</taxon>
        <taxon>Hypocreales</taxon>
        <taxon>Nectriaceae</taxon>
        <taxon>Fusarium</taxon>
        <taxon>Fusarium incarnatum-equiseti species complex</taxon>
    </lineage>
</organism>
<feature type="compositionally biased region" description="Basic residues" evidence="1">
    <location>
        <begin position="298"/>
        <end position="307"/>
    </location>
</feature>
<dbReference type="EMBL" id="JAPDHF010000010">
    <property type="protein sequence ID" value="KAJ4012174.1"/>
    <property type="molecule type" value="Genomic_DNA"/>
</dbReference>
<feature type="region of interest" description="Disordered" evidence="1">
    <location>
        <begin position="200"/>
        <end position="307"/>
    </location>
</feature>
<feature type="region of interest" description="Disordered" evidence="1">
    <location>
        <begin position="66"/>
        <end position="157"/>
    </location>
</feature>
<evidence type="ECO:0000256" key="1">
    <source>
        <dbReference type="SAM" id="MobiDB-lite"/>
    </source>
</evidence>
<feature type="compositionally biased region" description="Basic and acidic residues" evidence="1">
    <location>
        <begin position="256"/>
        <end position="289"/>
    </location>
</feature>
<evidence type="ECO:0000313" key="3">
    <source>
        <dbReference type="Proteomes" id="UP001152130"/>
    </source>
</evidence>
<feature type="compositionally biased region" description="Polar residues" evidence="1">
    <location>
        <begin position="208"/>
        <end position="217"/>
    </location>
</feature>
<protein>
    <submittedName>
        <fullName evidence="2">Uncharacterized protein</fullName>
    </submittedName>
</protein>
<accession>A0A9W8U9I7</accession>
<feature type="compositionally biased region" description="Polar residues" evidence="1">
    <location>
        <begin position="82"/>
        <end position="115"/>
    </location>
</feature>
<gene>
    <name evidence="2" type="ORF">NW766_007475</name>
</gene>